<evidence type="ECO:0000256" key="1">
    <source>
        <dbReference type="ARBA" id="ARBA00004123"/>
    </source>
</evidence>
<dbReference type="SUPFAM" id="SSF101936">
    <property type="entry name" value="DNA-binding pseudobarrel domain"/>
    <property type="match status" value="3"/>
</dbReference>
<evidence type="ECO:0000256" key="4">
    <source>
        <dbReference type="ARBA" id="ARBA00023163"/>
    </source>
</evidence>
<dbReference type="AlphaFoldDB" id="A0A7J7DHD8"/>
<reference evidence="8 9" key="1">
    <citation type="journal article" date="2020" name="Nat. Commun.">
        <title>Genome of Tripterygium wilfordii and identification of cytochrome P450 involved in triptolide biosynthesis.</title>
        <authorList>
            <person name="Tu L."/>
            <person name="Su P."/>
            <person name="Zhang Z."/>
            <person name="Gao L."/>
            <person name="Wang J."/>
            <person name="Hu T."/>
            <person name="Zhou J."/>
            <person name="Zhang Y."/>
            <person name="Zhao Y."/>
            <person name="Liu Y."/>
            <person name="Song Y."/>
            <person name="Tong Y."/>
            <person name="Lu Y."/>
            <person name="Yang J."/>
            <person name="Xu C."/>
            <person name="Jia M."/>
            <person name="Peters R.J."/>
            <person name="Huang L."/>
            <person name="Gao W."/>
        </authorList>
    </citation>
    <scope>NUCLEOTIDE SEQUENCE [LARGE SCALE GENOMIC DNA]</scope>
    <source>
        <strain evidence="9">cv. XIE 37</strain>
        <tissue evidence="8">Leaf</tissue>
    </source>
</reference>
<keyword evidence="2" id="KW-0805">Transcription regulation</keyword>
<evidence type="ECO:0000256" key="5">
    <source>
        <dbReference type="ARBA" id="ARBA00023242"/>
    </source>
</evidence>
<evidence type="ECO:0000259" key="7">
    <source>
        <dbReference type="PROSITE" id="PS50863"/>
    </source>
</evidence>
<organism evidence="8 9">
    <name type="scientific">Tripterygium wilfordii</name>
    <name type="common">Thunder God vine</name>
    <dbReference type="NCBI Taxonomy" id="458696"/>
    <lineage>
        <taxon>Eukaryota</taxon>
        <taxon>Viridiplantae</taxon>
        <taxon>Streptophyta</taxon>
        <taxon>Embryophyta</taxon>
        <taxon>Tracheophyta</taxon>
        <taxon>Spermatophyta</taxon>
        <taxon>Magnoliopsida</taxon>
        <taxon>eudicotyledons</taxon>
        <taxon>Gunneridae</taxon>
        <taxon>Pentapetalae</taxon>
        <taxon>rosids</taxon>
        <taxon>fabids</taxon>
        <taxon>Celastrales</taxon>
        <taxon>Celastraceae</taxon>
        <taxon>Tripterygium</taxon>
    </lineage>
</organism>
<dbReference type="InterPro" id="IPR003340">
    <property type="entry name" value="B3_DNA-bd"/>
</dbReference>
<feature type="region of interest" description="Disordered" evidence="6">
    <location>
        <begin position="287"/>
        <end position="322"/>
    </location>
</feature>
<evidence type="ECO:0000313" key="9">
    <source>
        <dbReference type="Proteomes" id="UP000593562"/>
    </source>
</evidence>
<dbReference type="InParanoid" id="A0A7J7DHD8"/>
<dbReference type="PROSITE" id="PS50863">
    <property type="entry name" value="B3"/>
    <property type="match status" value="3"/>
</dbReference>
<dbReference type="GO" id="GO:0005634">
    <property type="term" value="C:nucleus"/>
    <property type="evidence" value="ECO:0007669"/>
    <property type="project" value="UniProtKB-SubCell"/>
</dbReference>
<keyword evidence="5" id="KW-0539">Nucleus</keyword>
<feature type="domain" description="TF-B3" evidence="7">
    <location>
        <begin position="170"/>
        <end position="265"/>
    </location>
</feature>
<keyword evidence="4" id="KW-0804">Transcription</keyword>
<dbReference type="SMART" id="SM01019">
    <property type="entry name" value="B3"/>
    <property type="match status" value="3"/>
</dbReference>
<dbReference type="InterPro" id="IPR050655">
    <property type="entry name" value="Plant_B3_domain"/>
</dbReference>
<comment type="subcellular location">
    <subcellularLocation>
        <location evidence="1">Nucleus</location>
    </subcellularLocation>
</comment>
<sequence>MSGHAVVLDGSSSSETQSCIFYKLMVGSLLHDRKLRIPGKFAKRYGDELSSTVKLTASDGTVWLVELVKADNKLWLDKGWQEFVENYSIRVGYFLVFRYEGSSDFKVYVFDLETSEIKYPYEPVSLGNDKATHVKSTSESLTRRWRAVTEEEKARAVYAAEMFNADNPFCRVVLRPSYVKKYSILHMPSSFADKYLTRDTEFVTLEVSGGKQWRVGCLYEVGKTKLSRGWAEFALANNLEECDVCIFELINTEKMILKVTIFHVLDDNKSLAHPAFALSIVPRRSGSNQSVQKGQLSSSSRSFLRNPSKRRSCEDEDDPPTLITHRQYQNTLSKMAEGSRRTLDGAKAMKPKKSSFMIVMKPCDLHRKALLVPALFAREHLNGKPRNMKVVGSSGREWLLNMREMKAGVLLLSGGCSQFIVDNKLKKGDVCVFELIKKDVSMQVTVFRTSPE</sequence>
<dbReference type="PANTHER" id="PTHR31920">
    <property type="entry name" value="B3 DOMAIN-CONTAINING"/>
    <property type="match status" value="1"/>
</dbReference>
<dbReference type="CDD" id="cd10017">
    <property type="entry name" value="B3_DNA"/>
    <property type="match status" value="3"/>
</dbReference>
<dbReference type="EMBL" id="JAAARO010000007">
    <property type="protein sequence ID" value="KAF5745654.1"/>
    <property type="molecule type" value="Genomic_DNA"/>
</dbReference>
<protein>
    <recommendedName>
        <fullName evidence="7">TF-B3 domain-containing protein</fullName>
    </recommendedName>
</protein>
<evidence type="ECO:0000313" key="8">
    <source>
        <dbReference type="EMBL" id="KAF5745654.1"/>
    </source>
</evidence>
<dbReference type="PANTHER" id="PTHR31920:SF141">
    <property type="entry name" value="TF-B3 DOMAIN-CONTAINING PROTEIN"/>
    <property type="match status" value="1"/>
</dbReference>
<dbReference type="GO" id="GO:0003677">
    <property type="term" value="F:DNA binding"/>
    <property type="evidence" value="ECO:0007669"/>
    <property type="project" value="UniProtKB-KW"/>
</dbReference>
<dbReference type="Pfam" id="PF02362">
    <property type="entry name" value="B3"/>
    <property type="match status" value="3"/>
</dbReference>
<feature type="domain" description="TF-B3" evidence="7">
    <location>
        <begin position="20"/>
        <end position="113"/>
    </location>
</feature>
<dbReference type="Proteomes" id="UP000593562">
    <property type="component" value="Unassembled WGS sequence"/>
</dbReference>
<keyword evidence="3" id="KW-0238">DNA-binding</keyword>
<keyword evidence="9" id="KW-1185">Reference proteome</keyword>
<accession>A0A7J7DHD8</accession>
<evidence type="ECO:0000256" key="3">
    <source>
        <dbReference type="ARBA" id="ARBA00023125"/>
    </source>
</evidence>
<name>A0A7J7DHD8_TRIWF</name>
<dbReference type="InterPro" id="IPR015300">
    <property type="entry name" value="DNA-bd_pseudobarrel_sf"/>
</dbReference>
<feature type="domain" description="TF-B3" evidence="7">
    <location>
        <begin position="355"/>
        <end position="450"/>
    </location>
</feature>
<evidence type="ECO:0000256" key="2">
    <source>
        <dbReference type="ARBA" id="ARBA00023015"/>
    </source>
</evidence>
<gene>
    <name evidence="8" type="ORF">HS088_TW07G01246</name>
</gene>
<feature type="compositionally biased region" description="Polar residues" evidence="6">
    <location>
        <begin position="287"/>
        <end position="296"/>
    </location>
</feature>
<proteinExistence type="predicted"/>
<dbReference type="Gene3D" id="2.40.330.10">
    <property type="entry name" value="DNA-binding pseudobarrel domain"/>
    <property type="match status" value="3"/>
</dbReference>
<evidence type="ECO:0000256" key="6">
    <source>
        <dbReference type="SAM" id="MobiDB-lite"/>
    </source>
</evidence>
<comment type="caution">
    <text evidence="8">The sequence shown here is derived from an EMBL/GenBank/DDBJ whole genome shotgun (WGS) entry which is preliminary data.</text>
</comment>